<evidence type="ECO:0000313" key="6">
    <source>
        <dbReference type="Proteomes" id="UP000636709"/>
    </source>
</evidence>
<dbReference type="InterPro" id="IPR036188">
    <property type="entry name" value="FAD/NAD-bd_sf"/>
</dbReference>
<name>A0A835EJE4_9POAL</name>
<dbReference type="Gene3D" id="3.30.420.10">
    <property type="entry name" value="Ribonuclease H-like superfamily/Ribonuclease H"/>
    <property type="match status" value="2"/>
</dbReference>
<evidence type="ECO:0000313" key="5">
    <source>
        <dbReference type="EMBL" id="KAF8695567.1"/>
    </source>
</evidence>
<dbReference type="InterPro" id="IPR051132">
    <property type="entry name" value="3-5_Exonuclease_domain"/>
</dbReference>
<dbReference type="InterPro" id="IPR012337">
    <property type="entry name" value="RNaseH-like_sf"/>
</dbReference>
<evidence type="ECO:0000256" key="1">
    <source>
        <dbReference type="ARBA" id="ARBA00022722"/>
    </source>
</evidence>
<evidence type="ECO:0000256" key="3">
    <source>
        <dbReference type="SAM" id="MobiDB-lite"/>
    </source>
</evidence>
<dbReference type="Pfam" id="PF01612">
    <property type="entry name" value="DNA_pol_A_exo1"/>
    <property type="match status" value="2"/>
</dbReference>
<dbReference type="GO" id="GO:0008408">
    <property type="term" value="F:3'-5' exonuclease activity"/>
    <property type="evidence" value="ECO:0007669"/>
    <property type="project" value="InterPro"/>
</dbReference>
<feature type="domain" description="3'-5' exonuclease" evidence="4">
    <location>
        <begin position="657"/>
        <end position="842"/>
    </location>
</feature>
<dbReference type="SUPFAM" id="SSF51905">
    <property type="entry name" value="FAD/NAD(P)-binding domain"/>
    <property type="match status" value="1"/>
</dbReference>
<feature type="compositionally biased region" description="Pro residues" evidence="3">
    <location>
        <begin position="1031"/>
        <end position="1053"/>
    </location>
</feature>
<proteinExistence type="predicted"/>
<keyword evidence="2" id="KW-0378">Hydrolase</keyword>
<dbReference type="CDD" id="cd06141">
    <property type="entry name" value="WRN_exo"/>
    <property type="match status" value="2"/>
</dbReference>
<feature type="compositionally biased region" description="Acidic residues" evidence="3">
    <location>
        <begin position="309"/>
        <end position="318"/>
    </location>
</feature>
<feature type="region of interest" description="Disordered" evidence="3">
    <location>
        <begin position="458"/>
        <end position="477"/>
    </location>
</feature>
<dbReference type="SMART" id="SM00474">
    <property type="entry name" value="35EXOc"/>
    <property type="match status" value="2"/>
</dbReference>
<accession>A0A835EJE4</accession>
<feature type="region of interest" description="Disordered" evidence="3">
    <location>
        <begin position="861"/>
        <end position="887"/>
    </location>
</feature>
<dbReference type="EMBL" id="JACEFO010001886">
    <property type="protein sequence ID" value="KAF8695567.1"/>
    <property type="molecule type" value="Genomic_DNA"/>
</dbReference>
<sequence length="1148" mass="124031">MDDAVAIRLRRSTPSHDAYTVYVYDRRVAALATARPFDARRWVTTTRWLHGSLHLGGRLVVGLGVQWTPARAPIHGVPPCPAVLQLCVGHRCLVFHLAHADAVPEMLRRFLADPRVTFVGSGSNNDRRMLWAHYGLRVEQGLELRAFAGMGNASLEDMADRFLGYPGIYKPREVAMSVWHAPRLSPDQVQYACLDAYLAFRLGLVLCPAAQPPRQPVQQRAPLVFEWSPRAFSGGSVPAVLGVDTAITGSKVAARAASDVDGETDYDDYVDGTGTHGRLPIRVYASDSDDDNVDDSSDGFEHVRFGVFTDDEEDEDDGCLSYSGTGSLGAQDVNSNGDDDLEDEEGCNAEDDLEDEEACNGDDLLDEEGCNMDDEEGYHQEYTGTGILTDDNQMYGFGESIKCVPYANVDDGMQEDCTEYLGHSEPSESPWLPDAPTHTVCVAGLGVVATAEALPAAPPLRYSPSPTTFPTGGGEPRPDTLQLCAGRRCSGSSCVAFACYHVASDCRKLRAHHGIGLRGGGNTSGEDCGASSGRGVTGVASSSESICAYIHKLAVHVRSGHPSTATMASSSSSKKKKVCVIGAGVSGLAREGHEATVMEQSGGAEVAAGAGGDAASREVKKLACSVAMVARRNPVMPRRRVVHVDGCSVQTTVTPRPAVVRRWLYTTLWLNRRRIHSGGLTVGMGVQWTPQFRLRRSRRLPAGAEPRPGTLQLCVGNRCLVFQIARAGGAGAPPQILRRFLADGRVTFAIYRVESDRRKLRAHHGMEVESAMELQGAGGLGNASMKTMAEKLLGIRSGVEKPEAVMTSRWDGPTLSREQVRYAAVDAYISCRLGVQLRRWAAAAVARARRQVCLAEYCSGDEESEGGYYSDDDAQSEASTEPDYYYRGSGGGWDDDRGACSPPPPVRAPPSLRHCFAFLSLCFVADRRFPPPPPPCGFTRKIAARVVLPSVVAACWLATAETAPPPPTRPSPRRAYHLRCVWARTSCRIGRRSVPAYTMSVLAHRVDRNRRRLRTVGASTSPSPRGRRPAPLAPPGQPPPRSPPPQLQPNRPPPSKDCEPAARLPVAPDPSLLSSPLVKEREGQQQQELVDPFFLLEALQVGCRFDGRRTAGLAPPWSPKKHGSAAAEAVRVMLSGFIQRAVLPSVLK</sequence>
<dbReference type="Proteomes" id="UP000636709">
    <property type="component" value="Unassembled WGS sequence"/>
</dbReference>
<dbReference type="OrthoDB" id="10261556at2759"/>
<dbReference type="PANTHER" id="PTHR13620">
    <property type="entry name" value="3-5 EXONUCLEASE"/>
    <property type="match status" value="1"/>
</dbReference>
<dbReference type="InterPro" id="IPR036397">
    <property type="entry name" value="RNaseH_sf"/>
</dbReference>
<dbReference type="GO" id="GO:0003676">
    <property type="term" value="F:nucleic acid binding"/>
    <property type="evidence" value="ECO:0007669"/>
    <property type="project" value="InterPro"/>
</dbReference>
<dbReference type="GO" id="GO:0006139">
    <property type="term" value="P:nucleobase-containing compound metabolic process"/>
    <property type="evidence" value="ECO:0007669"/>
    <property type="project" value="InterPro"/>
</dbReference>
<dbReference type="GO" id="GO:0005737">
    <property type="term" value="C:cytoplasm"/>
    <property type="evidence" value="ECO:0007669"/>
    <property type="project" value="TreeGrafter"/>
</dbReference>
<keyword evidence="1" id="KW-0540">Nuclease</keyword>
<evidence type="ECO:0000259" key="4">
    <source>
        <dbReference type="SMART" id="SM00474"/>
    </source>
</evidence>
<dbReference type="PANTHER" id="PTHR13620:SF57">
    <property type="entry name" value="OS07G0112400 PROTEIN"/>
    <property type="match status" value="1"/>
</dbReference>
<feature type="domain" description="3'-5' exonuclease" evidence="4">
    <location>
        <begin position="36"/>
        <end position="215"/>
    </location>
</feature>
<evidence type="ECO:0000256" key="2">
    <source>
        <dbReference type="ARBA" id="ARBA00022801"/>
    </source>
</evidence>
<gene>
    <name evidence="5" type="ORF">HU200_037416</name>
</gene>
<dbReference type="GO" id="GO:0005634">
    <property type="term" value="C:nucleus"/>
    <property type="evidence" value="ECO:0007669"/>
    <property type="project" value="TreeGrafter"/>
</dbReference>
<dbReference type="InterPro" id="IPR002562">
    <property type="entry name" value="3'-5'_exonuclease_dom"/>
</dbReference>
<feature type="region of interest" description="Disordered" evidence="3">
    <location>
        <begin position="307"/>
        <end position="355"/>
    </location>
</feature>
<dbReference type="AlphaFoldDB" id="A0A835EJE4"/>
<feature type="compositionally biased region" description="Acidic residues" evidence="3">
    <location>
        <begin position="861"/>
        <end position="875"/>
    </location>
</feature>
<protein>
    <recommendedName>
        <fullName evidence="4">3'-5' exonuclease domain-containing protein</fullName>
    </recommendedName>
</protein>
<reference evidence="5" key="1">
    <citation type="submission" date="2020-07" db="EMBL/GenBank/DDBJ databases">
        <title>Genome sequence and genetic diversity analysis of an under-domesticated orphan crop, white fonio (Digitaria exilis).</title>
        <authorList>
            <person name="Bennetzen J.L."/>
            <person name="Chen S."/>
            <person name="Ma X."/>
            <person name="Wang X."/>
            <person name="Yssel A.E.J."/>
            <person name="Chaluvadi S.R."/>
            <person name="Johnson M."/>
            <person name="Gangashetty P."/>
            <person name="Hamidou F."/>
            <person name="Sanogo M.D."/>
            <person name="Zwaenepoel A."/>
            <person name="Wallace J."/>
            <person name="Van De Peer Y."/>
            <person name="Van Deynze A."/>
        </authorList>
    </citation>
    <scope>NUCLEOTIDE SEQUENCE</scope>
    <source>
        <tissue evidence="5">Leaves</tissue>
    </source>
</reference>
<organism evidence="5 6">
    <name type="scientific">Digitaria exilis</name>
    <dbReference type="NCBI Taxonomy" id="1010633"/>
    <lineage>
        <taxon>Eukaryota</taxon>
        <taxon>Viridiplantae</taxon>
        <taxon>Streptophyta</taxon>
        <taxon>Embryophyta</taxon>
        <taxon>Tracheophyta</taxon>
        <taxon>Spermatophyta</taxon>
        <taxon>Magnoliopsida</taxon>
        <taxon>Liliopsida</taxon>
        <taxon>Poales</taxon>
        <taxon>Poaceae</taxon>
        <taxon>PACMAD clade</taxon>
        <taxon>Panicoideae</taxon>
        <taxon>Panicodae</taxon>
        <taxon>Paniceae</taxon>
        <taxon>Anthephorinae</taxon>
        <taxon>Digitaria</taxon>
    </lineage>
</organism>
<feature type="region of interest" description="Disordered" evidence="3">
    <location>
        <begin position="1008"/>
        <end position="1084"/>
    </location>
</feature>
<dbReference type="SUPFAM" id="SSF53098">
    <property type="entry name" value="Ribonuclease H-like"/>
    <property type="match status" value="2"/>
</dbReference>
<comment type="caution">
    <text evidence="5">The sequence shown here is derived from an EMBL/GenBank/DDBJ whole genome shotgun (WGS) entry which is preliminary data.</text>
</comment>
<keyword evidence="6" id="KW-1185">Reference proteome</keyword>
<feature type="compositionally biased region" description="Acidic residues" evidence="3">
    <location>
        <begin position="337"/>
        <end position="355"/>
    </location>
</feature>